<evidence type="ECO:0000313" key="2">
    <source>
        <dbReference type="EMBL" id="KST65505.1"/>
    </source>
</evidence>
<proteinExistence type="predicted"/>
<organism evidence="2 3">
    <name type="scientific">Mastigocoleus testarum BC008</name>
    <dbReference type="NCBI Taxonomy" id="371196"/>
    <lineage>
        <taxon>Bacteria</taxon>
        <taxon>Bacillati</taxon>
        <taxon>Cyanobacteriota</taxon>
        <taxon>Cyanophyceae</taxon>
        <taxon>Nostocales</taxon>
        <taxon>Hapalosiphonaceae</taxon>
        <taxon>Mastigocoleus</taxon>
    </lineage>
</organism>
<evidence type="ECO:0000313" key="3">
    <source>
        <dbReference type="Proteomes" id="UP000053372"/>
    </source>
</evidence>
<comment type="caution">
    <text evidence="2">The sequence shown here is derived from an EMBL/GenBank/DDBJ whole genome shotgun (WGS) entry which is preliminary data.</text>
</comment>
<protein>
    <submittedName>
        <fullName evidence="2">Uncharacterized protein</fullName>
    </submittedName>
</protein>
<accession>A0A0V7ZLY8</accession>
<dbReference type="Proteomes" id="UP000053372">
    <property type="component" value="Unassembled WGS sequence"/>
</dbReference>
<dbReference type="RefSeq" id="WP_058184033.1">
    <property type="nucleotide sequence ID" value="NZ_LMTZ01000107.1"/>
</dbReference>
<name>A0A0V7ZLY8_9CYAN</name>
<dbReference type="AlphaFoldDB" id="A0A0V7ZLY8"/>
<keyword evidence="3" id="KW-1185">Reference proteome</keyword>
<reference evidence="2 3" key="1">
    <citation type="journal article" date="2015" name="Genome Announc.">
        <title>Draft Genome of the Euendolithic (true boring) Cyanobacterium Mastigocoleus testarum strain BC008.</title>
        <authorList>
            <person name="Guida B.S."/>
            <person name="Garcia-Pichel F."/>
        </authorList>
    </citation>
    <scope>NUCLEOTIDE SEQUENCE [LARGE SCALE GENOMIC DNA]</scope>
    <source>
        <strain evidence="2 3">BC008</strain>
    </source>
</reference>
<dbReference type="EMBL" id="LMTZ01000107">
    <property type="protein sequence ID" value="KST65505.1"/>
    <property type="molecule type" value="Genomic_DNA"/>
</dbReference>
<sequence length="88" mass="10003">MMNYCPCCTDILLRHTNGNGVYWFCRTCWQSMPVSEYKKSDLLAEMSLSNLSQVIKKLEKVTCLTESQKQNIATSSKSDVQSTTLVEI</sequence>
<feature type="region of interest" description="Disordered" evidence="1">
    <location>
        <begin position="69"/>
        <end position="88"/>
    </location>
</feature>
<evidence type="ECO:0000256" key="1">
    <source>
        <dbReference type="SAM" id="MobiDB-lite"/>
    </source>
</evidence>
<gene>
    <name evidence="2" type="ORF">BC008_42010</name>
</gene>